<protein>
    <submittedName>
        <fullName evidence="1">Uncharacterized protein</fullName>
    </submittedName>
</protein>
<evidence type="ECO:0000313" key="2">
    <source>
        <dbReference type="Proteomes" id="UP001054945"/>
    </source>
</evidence>
<proteinExistence type="predicted"/>
<sequence>MEAIREIPPDFDFIKDLNVSESRNNQPMTDVFCILHFIAISPPKKKEGEREGIIMTWESKEGKCTFIGEEICLFGASPSSFLRRLTGIKKSSKKIELLSLHLLLTS</sequence>
<keyword evidence="2" id="KW-1185">Reference proteome</keyword>
<organism evidence="1 2">
    <name type="scientific">Caerostris extrusa</name>
    <name type="common">Bark spider</name>
    <name type="synonym">Caerostris bankana</name>
    <dbReference type="NCBI Taxonomy" id="172846"/>
    <lineage>
        <taxon>Eukaryota</taxon>
        <taxon>Metazoa</taxon>
        <taxon>Ecdysozoa</taxon>
        <taxon>Arthropoda</taxon>
        <taxon>Chelicerata</taxon>
        <taxon>Arachnida</taxon>
        <taxon>Araneae</taxon>
        <taxon>Araneomorphae</taxon>
        <taxon>Entelegynae</taxon>
        <taxon>Araneoidea</taxon>
        <taxon>Araneidae</taxon>
        <taxon>Caerostris</taxon>
    </lineage>
</organism>
<name>A0AAV4S0P1_CAEEX</name>
<dbReference type="Proteomes" id="UP001054945">
    <property type="component" value="Unassembled WGS sequence"/>
</dbReference>
<dbReference type="AlphaFoldDB" id="A0AAV4S0P1"/>
<dbReference type="EMBL" id="BPLR01008791">
    <property type="protein sequence ID" value="GIY27250.1"/>
    <property type="molecule type" value="Genomic_DNA"/>
</dbReference>
<evidence type="ECO:0000313" key="1">
    <source>
        <dbReference type="EMBL" id="GIY27250.1"/>
    </source>
</evidence>
<gene>
    <name evidence="1" type="ORF">CEXT_193311</name>
</gene>
<comment type="caution">
    <text evidence="1">The sequence shown here is derived from an EMBL/GenBank/DDBJ whole genome shotgun (WGS) entry which is preliminary data.</text>
</comment>
<accession>A0AAV4S0P1</accession>
<reference evidence="1 2" key="1">
    <citation type="submission" date="2021-06" db="EMBL/GenBank/DDBJ databases">
        <title>Caerostris extrusa draft genome.</title>
        <authorList>
            <person name="Kono N."/>
            <person name="Arakawa K."/>
        </authorList>
    </citation>
    <scope>NUCLEOTIDE SEQUENCE [LARGE SCALE GENOMIC DNA]</scope>
</reference>